<keyword evidence="4" id="KW-1185">Reference proteome</keyword>
<proteinExistence type="predicted"/>
<reference evidence="2 3" key="1">
    <citation type="submission" date="2018-01" db="EMBL/GenBank/DDBJ databases">
        <title>The whole genome sequencing and assembly of Paenibacillus chitinolyticus KCCM 41400 strain.</title>
        <authorList>
            <person name="Kim J.-Y."/>
            <person name="Park M.-K."/>
            <person name="Lee Y.-J."/>
            <person name="Yi H."/>
            <person name="Bahn Y.-S."/>
            <person name="Kim J.F."/>
            <person name="Lee D.-W."/>
        </authorList>
    </citation>
    <scope>NUCLEOTIDE SEQUENCE [LARGE SCALE GENOMIC DNA]</scope>
    <source>
        <strain evidence="2 3">KCCM 41400</strain>
    </source>
</reference>
<gene>
    <name evidence="1" type="ORF">M5X16_16795</name>
    <name evidence="2" type="ORF">PC41400_09050</name>
</gene>
<reference evidence="1 4" key="2">
    <citation type="submission" date="2022-05" db="EMBL/GenBank/DDBJ databases">
        <title>Genome Sequencing of Bee-Associated Microbes.</title>
        <authorList>
            <person name="Dunlap C."/>
        </authorList>
    </citation>
    <scope>NUCLEOTIDE SEQUENCE [LARGE SCALE GENOMIC DNA]</scope>
    <source>
        <strain evidence="1 4">NRRL B-23120</strain>
    </source>
</reference>
<evidence type="ECO:0000313" key="1">
    <source>
        <dbReference type="EMBL" id="MCY9597421.1"/>
    </source>
</evidence>
<dbReference type="GeneID" id="95374954"/>
<dbReference type="OrthoDB" id="2876391at2"/>
<evidence type="ECO:0000313" key="3">
    <source>
        <dbReference type="Proteomes" id="UP000288943"/>
    </source>
</evidence>
<sequence length="120" mass="13622">MKLVGSKTELDIREELINSKKSLFKGKSNNKLFDVLQVNFPKLKTAYTISWIPEQGEDLYKILIDDSIIVDIEINRVNREAIPIVKTISISEYSKGLSKISKIRLAVAMDLAQKDLKDPT</sequence>
<dbReference type="RefSeq" id="WP_042231069.1">
    <property type="nucleotide sequence ID" value="NZ_CP026520.1"/>
</dbReference>
<dbReference type="Proteomes" id="UP000288943">
    <property type="component" value="Chromosome"/>
</dbReference>
<dbReference type="EMBL" id="JAMDMJ010000021">
    <property type="protein sequence ID" value="MCY9597421.1"/>
    <property type="molecule type" value="Genomic_DNA"/>
</dbReference>
<evidence type="ECO:0000313" key="4">
    <source>
        <dbReference type="Proteomes" id="UP001527202"/>
    </source>
</evidence>
<name>A0A410WTZ8_9BACL</name>
<dbReference type="Proteomes" id="UP001527202">
    <property type="component" value="Unassembled WGS sequence"/>
</dbReference>
<dbReference type="AlphaFoldDB" id="A0A410WTZ8"/>
<protein>
    <submittedName>
        <fullName evidence="2">Uncharacterized protein</fullName>
    </submittedName>
</protein>
<dbReference type="EMBL" id="CP026520">
    <property type="protein sequence ID" value="QAV17800.1"/>
    <property type="molecule type" value="Genomic_DNA"/>
</dbReference>
<dbReference type="KEGG" id="pchi:PC41400_09050"/>
<accession>A0A410WTZ8</accession>
<organism evidence="2 3">
    <name type="scientific">Paenibacillus chitinolyticus</name>
    <dbReference type="NCBI Taxonomy" id="79263"/>
    <lineage>
        <taxon>Bacteria</taxon>
        <taxon>Bacillati</taxon>
        <taxon>Bacillota</taxon>
        <taxon>Bacilli</taxon>
        <taxon>Bacillales</taxon>
        <taxon>Paenibacillaceae</taxon>
        <taxon>Paenibacillus</taxon>
    </lineage>
</organism>
<evidence type="ECO:0000313" key="2">
    <source>
        <dbReference type="EMBL" id="QAV17800.1"/>
    </source>
</evidence>